<accession>A0A381ZBU6</accession>
<gene>
    <name evidence="1" type="ORF">METZ01_LOCUS139533</name>
</gene>
<sequence>MLHLENFIEKKLKRKAQLLFMQKKKK</sequence>
<dbReference type="AlphaFoldDB" id="A0A381ZBU6"/>
<evidence type="ECO:0000313" key="1">
    <source>
        <dbReference type="EMBL" id="SVA86679.1"/>
    </source>
</evidence>
<protein>
    <submittedName>
        <fullName evidence="1">Uncharacterized protein</fullName>
    </submittedName>
</protein>
<organism evidence="1">
    <name type="scientific">marine metagenome</name>
    <dbReference type="NCBI Taxonomy" id="408172"/>
    <lineage>
        <taxon>unclassified sequences</taxon>
        <taxon>metagenomes</taxon>
        <taxon>ecological metagenomes</taxon>
    </lineage>
</organism>
<proteinExistence type="predicted"/>
<name>A0A381ZBU6_9ZZZZ</name>
<dbReference type="EMBL" id="UINC01020698">
    <property type="protein sequence ID" value="SVA86679.1"/>
    <property type="molecule type" value="Genomic_DNA"/>
</dbReference>
<reference evidence="1" key="1">
    <citation type="submission" date="2018-05" db="EMBL/GenBank/DDBJ databases">
        <authorList>
            <person name="Lanie J.A."/>
            <person name="Ng W.-L."/>
            <person name="Kazmierczak K.M."/>
            <person name="Andrzejewski T.M."/>
            <person name="Davidsen T.M."/>
            <person name="Wayne K.J."/>
            <person name="Tettelin H."/>
            <person name="Glass J.I."/>
            <person name="Rusch D."/>
            <person name="Podicherti R."/>
            <person name="Tsui H.-C.T."/>
            <person name="Winkler M.E."/>
        </authorList>
    </citation>
    <scope>NUCLEOTIDE SEQUENCE</scope>
</reference>